<evidence type="ECO:0000313" key="2">
    <source>
        <dbReference type="EMBL" id="SEF53351.1"/>
    </source>
</evidence>
<dbReference type="EMBL" id="FNVU01000001">
    <property type="protein sequence ID" value="SEF53351.1"/>
    <property type="molecule type" value="Genomic_DNA"/>
</dbReference>
<evidence type="ECO:0000313" key="3">
    <source>
        <dbReference type="Proteomes" id="UP000236754"/>
    </source>
</evidence>
<keyword evidence="3" id="KW-1185">Reference proteome</keyword>
<dbReference type="InterPro" id="IPR025164">
    <property type="entry name" value="Toastrack_DUF4097"/>
</dbReference>
<protein>
    <submittedName>
        <fullName evidence="2">Putative adhesin</fullName>
    </submittedName>
</protein>
<dbReference type="Proteomes" id="UP000236754">
    <property type="component" value="Unassembled WGS sequence"/>
</dbReference>
<proteinExistence type="predicted"/>
<dbReference type="AlphaFoldDB" id="A0A1H5SU07"/>
<evidence type="ECO:0000259" key="1">
    <source>
        <dbReference type="Pfam" id="PF13349"/>
    </source>
</evidence>
<name>A0A1H5SU07_9ACTN</name>
<reference evidence="2 3" key="1">
    <citation type="submission" date="2016-10" db="EMBL/GenBank/DDBJ databases">
        <authorList>
            <person name="de Groot N.N."/>
        </authorList>
    </citation>
    <scope>NUCLEOTIDE SEQUENCE [LARGE SCALE GENOMIC DNA]</scope>
    <source>
        <strain evidence="2 3">CGMCC 4.2023</strain>
    </source>
</reference>
<accession>A0A1H5SU07</accession>
<sequence length="280" mass="29264">MPRFDTPAPVSVVLDLMFGQARIVARDLAETTVEAYPRDSGDRDDVHAAERLHIEYTDGRLTVNVPAPCGNEGAVIVALAVPTGSSLHGRGTAADFLGTGELGTCELRTGLGHITLGRTGSLQLAASLGDISVDHAAGSVEVTAERGHVHLGTVEGRATVRAMSEGDACVDEVLGDARLQTEKGAVRVSRAHADVEARTVQGDIDLEEVARGSVLASSTSGSIRIGVAETSGALLDLDSVAGTVYTSLSLLETWEQADEVVHVEARTVVGDVLVERSHRE</sequence>
<dbReference type="Pfam" id="PF13349">
    <property type="entry name" value="DUF4097"/>
    <property type="match status" value="1"/>
</dbReference>
<dbReference type="OrthoDB" id="3252095at2"/>
<gene>
    <name evidence="2" type="ORF">SAMN05216223_101254</name>
</gene>
<dbReference type="RefSeq" id="WP_103883667.1">
    <property type="nucleotide sequence ID" value="NZ_FNVU01000001.1"/>
</dbReference>
<organism evidence="2 3">
    <name type="scientific">Actinacidiphila yanglinensis</name>
    <dbReference type="NCBI Taxonomy" id="310779"/>
    <lineage>
        <taxon>Bacteria</taxon>
        <taxon>Bacillati</taxon>
        <taxon>Actinomycetota</taxon>
        <taxon>Actinomycetes</taxon>
        <taxon>Kitasatosporales</taxon>
        <taxon>Streptomycetaceae</taxon>
        <taxon>Actinacidiphila</taxon>
    </lineage>
</organism>
<feature type="domain" description="DUF4097" evidence="1">
    <location>
        <begin position="111"/>
        <end position="227"/>
    </location>
</feature>